<protein>
    <submittedName>
        <fullName evidence="1">Uncharacterized protein</fullName>
    </submittedName>
</protein>
<comment type="caution">
    <text evidence="1">The sequence shown here is derived from an EMBL/GenBank/DDBJ whole genome shotgun (WGS) entry which is preliminary data.</text>
</comment>
<proteinExistence type="predicted"/>
<dbReference type="Proteomes" id="UP001498476">
    <property type="component" value="Unassembled WGS sequence"/>
</dbReference>
<evidence type="ECO:0000313" key="1">
    <source>
        <dbReference type="EMBL" id="KAK7419609.1"/>
    </source>
</evidence>
<feature type="non-terminal residue" evidence="1">
    <location>
        <position position="1"/>
    </location>
</feature>
<evidence type="ECO:0000313" key="2">
    <source>
        <dbReference type="Proteomes" id="UP001498476"/>
    </source>
</evidence>
<gene>
    <name evidence="1" type="ORF">QQX98_003200</name>
</gene>
<name>A0ABR1HF21_9HYPO</name>
<reference evidence="1 2" key="1">
    <citation type="journal article" date="2025" name="Microbiol. Resour. Announc.">
        <title>Draft genome sequences for Neonectria magnoliae and Neonectria punicea, canker pathogens of Liriodendron tulipifera and Acer saccharum in West Virginia.</title>
        <authorList>
            <person name="Petronek H.M."/>
            <person name="Kasson M.T."/>
            <person name="Metheny A.M."/>
            <person name="Stauder C.M."/>
            <person name="Lovett B."/>
            <person name="Lynch S.C."/>
            <person name="Garnas J.R."/>
            <person name="Kasson L.R."/>
            <person name="Stajich J.E."/>
        </authorList>
    </citation>
    <scope>NUCLEOTIDE SEQUENCE [LARGE SCALE GENOMIC DNA]</scope>
    <source>
        <strain evidence="1 2">NRRL 64653</strain>
    </source>
</reference>
<accession>A0ABR1HF21</accession>
<organism evidence="1 2">
    <name type="scientific">Neonectria punicea</name>
    <dbReference type="NCBI Taxonomy" id="979145"/>
    <lineage>
        <taxon>Eukaryota</taxon>
        <taxon>Fungi</taxon>
        <taxon>Dikarya</taxon>
        <taxon>Ascomycota</taxon>
        <taxon>Pezizomycotina</taxon>
        <taxon>Sordariomycetes</taxon>
        <taxon>Hypocreomycetidae</taxon>
        <taxon>Hypocreales</taxon>
        <taxon>Nectriaceae</taxon>
        <taxon>Neonectria</taxon>
    </lineage>
</organism>
<sequence>TNVNTVKHIVQARIANEDTEKILERVLDLSGGTSAIGDWDNRLTIDVKRNPNEFYAILGSPNGSGGAYFLLTHKAKLGIRTIDTVDIFKGLDDDIILWFPVTIPTPAL</sequence>
<keyword evidence="2" id="KW-1185">Reference proteome</keyword>
<dbReference type="EMBL" id="JAZAVJ010000036">
    <property type="protein sequence ID" value="KAK7419609.1"/>
    <property type="molecule type" value="Genomic_DNA"/>
</dbReference>